<dbReference type="EMBL" id="DRQG01000088">
    <property type="protein sequence ID" value="HGY55933.1"/>
    <property type="molecule type" value="Genomic_DNA"/>
</dbReference>
<sequence>MVNLKTYFSYKKFAGQTLRIVYLNQSYFLQEESIRLLREMGHEIEVLNIPDTPKTMLDALLKTCLQVKPDCIISVNHFGFDYEGKIASVLADLDLPVLVWYLDDYRFIIPDASPLAQPNMLLFTIEKQDIPHLKRLGFDAAHYLPTGSPLPPGKKYDTGAYAYLNRAVSFIGGTFEDTRLRWRKDGYEALFKTAMPAGFQPQSGRFFIDTLKTKIGSRFDSEAEFYHFAGYAAARATQSYRSELLRSVSPHPLHIFGDSHWSRFRLPAQLHPPVDSLHTAPQIFAASLINLNMSSVQLKTALNLRLYDVPLCGGFLLTDWKEDLAELFDVDREAAVYHSAEEMKEKIDYFYKYPEKRQPIIRRAAERIEREHLLIHRLKRLITIARERFNPAS</sequence>
<dbReference type="AlphaFoldDB" id="A0A7V4U1J7"/>
<name>A0A7V4U1J7_CALAY</name>
<accession>A0A7V4U1J7</accession>
<evidence type="ECO:0000313" key="2">
    <source>
        <dbReference type="EMBL" id="HGY55933.1"/>
    </source>
</evidence>
<dbReference type="Proteomes" id="UP000885779">
    <property type="component" value="Unassembled WGS sequence"/>
</dbReference>
<organism evidence="2">
    <name type="scientific">Caldithrix abyssi</name>
    <dbReference type="NCBI Taxonomy" id="187145"/>
    <lineage>
        <taxon>Bacteria</taxon>
        <taxon>Pseudomonadati</taxon>
        <taxon>Calditrichota</taxon>
        <taxon>Calditrichia</taxon>
        <taxon>Calditrichales</taxon>
        <taxon>Calditrichaceae</taxon>
        <taxon>Caldithrix</taxon>
    </lineage>
</organism>
<dbReference type="Pfam" id="PF13524">
    <property type="entry name" value="Glyco_trans_1_2"/>
    <property type="match status" value="1"/>
</dbReference>
<dbReference type="InterPro" id="IPR055259">
    <property type="entry name" value="YkvP/CgeB_Glyco_trans-like"/>
</dbReference>
<reference evidence="2" key="1">
    <citation type="journal article" date="2020" name="mSystems">
        <title>Genome- and Community-Level Interaction Insights into Carbon Utilization and Element Cycling Functions of Hydrothermarchaeota in Hydrothermal Sediment.</title>
        <authorList>
            <person name="Zhou Z."/>
            <person name="Liu Y."/>
            <person name="Xu W."/>
            <person name="Pan J."/>
            <person name="Luo Z.H."/>
            <person name="Li M."/>
        </authorList>
    </citation>
    <scope>NUCLEOTIDE SEQUENCE [LARGE SCALE GENOMIC DNA]</scope>
    <source>
        <strain evidence="2">HyVt-577</strain>
    </source>
</reference>
<proteinExistence type="predicted"/>
<gene>
    <name evidence="2" type="ORF">ENK44_09535</name>
</gene>
<comment type="caution">
    <text evidence="2">The sequence shown here is derived from an EMBL/GenBank/DDBJ whole genome shotgun (WGS) entry which is preliminary data.</text>
</comment>
<evidence type="ECO:0000259" key="1">
    <source>
        <dbReference type="Pfam" id="PF13524"/>
    </source>
</evidence>
<feature type="domain" description="Spore protein YkvP/CgeB glycosyl transferase-like" evidence="1">
    <location>
        <begin position="242"/>
        <end position="382"/>
    </location>
</feature>
<protein>
    <recommendedName>
        <fullName evidence="1">Spore protein YkvP/CgeB glycosyl transferase-like domain-containing protein</fullName>
    </recommendedName>
</protein>